<evidence type="ECO:0000313" key="2">
    <source>
        <dbReference type="Proteomes" id="UP000245626"/>
    </source>
</evidence>
<name>A0ACD0NP67_9BASI</name>
<dbReference type="EMBL" id="KZ820394">
    <property type="protein sequence ID" value="PWN47577.1"/>
    <property type="molecule type" value="Genomic_DNA"/>
</dbReference>
<reference evidence="1 2" key="1">
    <citation type="journal article" date="2018" name="Mol. Biol. Evol.">
        <title>Broad Genomic Sampling Reveals a Smut Pathogenic Ancestry of the Fungal Clade Ustilaginomycotina.</title>
        <authorList>
            <person name="Kijpornyongpan T."/>
            <person name="Mondo S.J."/>
            <person name="Barry K."/>
            <person name="Sandor L."/>
            <person name="Lee J."/>
            <person name="Lipzen A."/>
            <person name="Pangilinan J."/>
            <person name="LaButti K."/>
            <person name="Hainaut M."/>
            <person name="Henrissat B."/>
            <person name="Grigoriev I.V."/>
            <person name="Spatafora J.W."/>
            <person name="Aime M.C."/>
        </authorList>
    </citation>
    <scope>NUCLEOTIDE SEQUENCE [LARGE SCALE GENOMIC DNA]</scope>
    <source>
        <strain evidence="1 2">SA 807</strain>
    </source>
</reference>
<gene>
    <name evidence="1" type="ORF">IE53DRAFT_390296</name>
</gene>
<keyword evidence="2" id="KW-1185">Reference proteome</keyword>
<accession>A0ACD0NP67</accession>
<proteinExistence type="predicted"/>
<evidence type="ECO:0000313" key="1">
    <source>
        <dbReference type="EMBL" id="PWN47577.1"/>
    </source>
</evidence>
<protein>
    <submittedName>
        <fullName evidence="1">FAD/NAD(P)-binding domain-containing protein</fullName>
    </submittedName>
</protein>
<dbReference type="Proteomes" id="UP000245626">
    <property type="component" value="Unassembled WGS sequence"/>
</dbReference>
<sequence>MTPPLEPVSKGLRRVAIIGGGSAGMSMVQQLHQVDPKFRPTIFERRSGFGGIWRYDPEPGDCEIVFDSRGKPRPVFRLRGDGDASVGKEGGTKSSFQEVRGYPPSPMYEGLRTNIPKSLMAFNKFAFASTGPVDDRVSCSSFPNRSQVEGYLRTFGEDSIEEGLSRFARFDTVVTRVERVSNVPGYDHGSGSVWSVQGRSLKDGKTFEERFDHVVCAGGRCNVPFVPCIPGLENFKGEMMHSAGYRHPERFRGKTVLVVGNSSSGCDVARELSGYLVREFQGSEEWVRDSKTQPPSTGVKVYHSYEDFESPPPLDYDPRDETSPDWCKRIKVVPKISRVEEDGSILLQGGQVLNDVDSIVWGTGYLYDLPYLDHSKEPFRSYPILPRKMRKPSREKAAGETQAAVADDATRSDSGEGAEHDEDEEGTASHLTNLDDWWLFYSADPSLIVLGAPLRIVPFPFTQIQSRFAAAFWSGKVGELGKLDRRIPTNRAERWRSKRISEEEEEEEEDRKVDGKALVDEARCDLGHPSDTAYMESMLEQLPEELRRRDEGWDRVSEWWNEMRKNNKMLRRDELGY</sequence>
<organism evidence="1 2">
    <name type="scientific">Violaceomyces palustris</name>
    <dbReference type="NCBI Taxonomy" id="1673888"/>
    <lineage>
        <taxon>Eukaryota</taxon>
        <taxon>Fungi</taxon>
        <taxon>Dikarya</taxon>
        <taxon>Basidiomycota</taxon>
        <taxon>Ustilaginomycotina</taxon>
        <taxon>Ustilaginomycetes</taxon>
        <taxon>Violaceomycetales</taxon>
        <taxon>Violaceomycetaceae</taxon>
        <taxon>Violaceomyces</taxon>
    </lineage>
</organism>